<gene>
    <name evidence="2" type="ORF">BGT96224_E5880</name>
</gene>
<accession>A0A656KP21</accession>
<protein>
    <submittedName>
        <fullName evidence="2">Putative secreted effector protein</fullName>
    </submittedName>
</protein>
<dbReference type="OrthoDB" id="10368332at2759"/>
<dbReference type="Proteomes" id="UP000053110">
    <property type="component" value="Unassembled WGS sequence"/>
</dbReference>
<evidence type="ECO:0000313" key="3">
    <source>
        <dbReference type="Proteomes" id="UP000053110"/>
    </source>
</evidence>
<name>A0A656KP21_BLUGR</name>
<dbReference type="PROSITE" id="PS51257">
    <property type="entry name" value="PROKAR_LIPOPROTEIN"/>
    <property type="match status" value="1"/>
</dbReference>
<reference evidence="3" key="1">
    <citation type="journal article" date="2013" name="Nat. Genet.">
        <title>The wheat powdery mildew genome shows the unique evolution of an obligate biotroph.</title>
        <authorList>
            <person name="Wicker T."/>
            <person name="Oberhaensli S."/>
            <person name="Parlange F."/>
            <person name="Buchmann J.P."/>
            <person name="Shatalina M."/>
            <person name="Roffler S."/>
            <person name="Ben-David R."/>
            <person name="Dolezel J."/>
            <person name="Simkova H."/>
            <person name="Schulze-Lefert P."/>
            <person name="Spanu P.D."/>
            <person name="Bruggmann R."/>
            <person name="Amselem J."/>
            <person name="Quesneville H."/>
            <person name="Ver Loren van Themaat E."/>
            <person name="Paape T."/>
            <person name="Shimizu K.K."/>
            <person name="Keller B."/>
        </authorList>
    </citation>
    <scope>NUCLEOTIDE SEQUENCE [LARGE SCALE GENOMIC DNA]</scope>
    <source>
        <strain evidence="3">96224</strain>
    </source>
</reference>
<evidence type="ECO:0000256" key="1">
    <source>
        <dbReference type="SAM" id="SignalP"/>
    </source>
</evidence>
<dbReference type="EMBL" id="KE373512">
    <property type="protein sequence ID" value="EPQ67488.1"/>
    <property type="molecule type" value="Genomic_DNA"/>
</dbReference>
<feature type="signal peptide" evidence="1">
    <location>
        <begin position="1"/>
        <end position="19"/>
    </location>
</feature>
<feature type="chain" id="PRO_5024953943" evidence="1">
    <location>
        <begin position="20"/>
        <end position="114"/>
    </location>
</feature>
<organism evidence="2 3">
    <name type="scientific">Blumeria graminis f. sp. tritici 96224</name>
    <dbReference type="NCBI Taxonomy" id="1268274"/>
    <lineage>
        <taxon>Eukaryota</taxon>
        <taxon>Fungi</taxon>
        <taxon>Dikarya</taxon>
        <taxon>Ascomycota</taxon>
        <taxon>Pezizomycotina</taxon>
        <taxon>Leotiomycetes</taxon>
        <taxon>Erysiphales</taxon>
        <taxon>Erysiphaceae</taxon>
        <taxon>Blumeria</taxon>
    </lineage>
</organism>
<dbReference type="AlphaFoldDB" id="A0A656KP21"/>
<evidence type="ECO:0000313" key="2">
    <source>
        <dbReference type="EMBL" id="EPQ67488.1"/>
    </source>
</evidence>
<proteinExistence type="predicted"/>
<sequence length="114" mass="12622">MKFLYSAISASMLGLFATASSHIMFSCPSGYQILESDVLAAARNIDPKAKIYESSASSTGDAQYKFQLGVETYNNGLYLFSAIIYSRDMTVRVLQTGYKSRKEKYCDLIEVGDV</sequence>
<keyword evidence="1" id="KW-0732">Signal</keyword>